<evidence type="ECO:0000259" key="5">
    <source>
        <dbReference type="Pfam" id="PF02836"/>
    </source>
</evidence>
<dbReference type="Pfam" id="PF02836">
    <property type="entry name" value="Glyco_hydro_2_C"/>
    <property type="match status" value="1"/>
</dbReference>
<organism evidence="8 9">
    <name type="scientific">Marseilla massiliensis</name>
    <dbReference type="NCBI Taxonomy" id="1841864"/>
    <lineage>
        <taxon>Bacteria</taxon>
        <taxon>Pseudomonadati</taxon>
        <taxon>Bacteroidota</taxon>
        <taxon>Bacteroidia</taxon>
        <taxon>Bacteroidales</taxon>
        <taxon>Prevotellaceae</taxon>
        <taxon>Marseilla</taxon>
    </lineage>
</organism>
<dbReference type="InterPro" id="IPR051913">
    <property type="entry name" value="GH2_Domain-Containing"/>
</dbReference>
<dbReference type="InterPro" id="IPR032311">
    <property type="entry name" value="DUF4982"/>
</dbReference>
<name>A0A939B8W0_9BACT</name>
<sequence>MFIAAAPCCFVNAQPRTDTVINEGWTVSPISDTNKKAERKPVALPHTWNAAYDDGKRHYNRETMVYRRKLNVTPEMEGRRLFLYFEGVNSVADVYVNRRTAGSHKGGYTAFCIEITDFVKPGENSLEVWAGNALRTDVLPISGDFNVYGGIHRPVRLLITGRDCISPLFYGSPGVLVRQDSVSSERACVTVTTKLSLENRNAGLVLRTTMTDSDGQTVASAETPVNGESMDQRLRIEKPELWQGRENPYLYNIKVELVRDGEVIDCVRQRTGLRSFSVDPGRGFMLNGKHYDLHGFNRHEDFKGVGSAMVRSQHETDMRLVMESGATMLRLAHYPQGETIYDLADENGIVLWSEIALCGPGGYDYTGYVPNVENNARQTLREMVYQKMNHPSICFWGLFNELLAGDEEPLRQYDSPVPFVKELNALCHSLDPTRLTVFATCVDQKYYLGCADLIAWNKYFGWRTAESEAADFFDKARATAEGYPVGVSEYGRGGSIRQHADPLYADEYDFPGKYHPEEYQAACHEGYWAAFKNRPWLWTKTIWQFSDMQSSIKDEGDTPGVNDKGMVTYDRQTKKDVFYFYKANWTSAPMLHLCSKRFTVRTHAVTDVKAYTNLDNATLYVNGKKIGKAAADDIRRVVWKGVELNPGDNTIRITARKGGKTLEDTCVWRVE</sequence>
<comment type="similarity">
    <text evidence="1">Belongs to the glycosyl hydrolase 2 family.</text>
</comment>
<reference evidence="8" key="1">
    <citation type="submission" date="2020-08" db="EMBL/GenBank/DDBJ databases">
        <authorList>
            <person name="Cejkova D."/>
            <person name="Kubasova T."/>
            <person name="Jahodarova E."/>
            <person name="Rychlik I."/>
        </authorList>
    </citation>
    <scope>NUCLEOTIDE SEQUENCE</scope>
    <source>
        <strain evidence="8">An824</strain>
    </source>
</reference>
<dbReference type="SUPFAM" id="SSF49785">
    <property type="entry name" value="Galactose-binding domain-like"/>
    <property type="match status" value="1"/>
</dbReference>
<evidence type="ECO:0000313" key="9">
    <source>
        <dbReference type="Proteomes" id="UP000706891"/>
    </source>
</evidence>
<evidence type="ECO:0000313" key="8">
    <source>
        <dbReference type="EMBL" id="MBM6674818.1"/>
    </source>
</evidence>
<comment type="caution">
    <text evidence="8">The sequence shown here is derived from an EMBL/GenBank/DDBJ whole genome shotgun (WGS) entry which is preliminary data.</text>
</comment>
<proteinExistence type="inferred from homology"/>
<dbReference type="SUPFAM" id="SSF49303">
    <property type="entry name" value="beta-Galactosidase/glucuronidase domain"/>
    <property type="match status" value="1"/>
</dbReference>
<dbReference type="PRINTS" id="PR00132">
    <property type="entry name" value="GLHYDRLASE2"/>
</dbReference>
<keyword evidence="3" id="KW-0326">Glycosidase</keyword>
<feature type="domain" description="Glycoside hydrolase family 2 catalytic" evidence="5">
    <location>
        <begin position="283"/>
        <end position="580"/>
    </location>
</feature>
<dbReference type="Proteomes" id="UP000706891">
    <property type="component" value="Unassembled WGS sequence"/>
</dbReference>
<dbReference type="InterPro" id="IPR006103">
    <property type="entry name" value="Glyco_hydro_2_cat"/>
</dbReference>
<dbReference type="PANTHER" id="PTHR42732">
    <property type="entry name" value="BETA-GALACTOSIDASE"/>
    <property type="match status" value="1"/>
</dbReference>
<dbReference type="Gene3D" id="2.60.40.10">
    <property type="entry name" value="Immunoglobulins"/>
    <property type="match status" value="2"/>
</dbReference>
<accession>A0A939B8W0</accession>
<dbReference type="InterPro" id="IPR006101">
    <property type="entry name" value="Glyco_hydro_2"/>
</dbReference>
<dbReference type="InterPro" id="IPR017853">
    <property type="entry name" value="GH"/>
</dbReference>
<dbReference type="GO" id="GO:0004553">
    <property type="term" value="F:hydrolase activity, hydrolyzing O-glycosyl compounds"/>
    <property type="evidence" value="ECO:0007669"/>
    <property type="project" value="InterPro"/>
</dbReference>
<dbReference type="InterPro" id="IPR008979">
    <property type="entry name" value="Galactose-bd-like_sf"/>
</dbReference>
<keyword evidence="9" id="KW-1185">Reference proteome</keyword>
<dbReference type="PANTHER" id="PTHR42732:SF1">
    <property type="entry name" value="BETA-MANNOSIDASE"/>
    <property type="match status" value="1"/>
</dbReference>
<dbReference type="InterPro" id="IPR006104">
    <property type="entry name" value="Glyco_hydro_2_N"/>
</dbReference>
<protein>
    <submittedName>
        <fullName evidence="8">DUF4982 domain-containing protein</fullName>
    </submittedName>
</protein>
<evidence type="ECO:0000259" key="4">
    <source>
        <dbReference type="Pfam" id="PF00703"/>
    </source>
</evidence>
<gene>
    <name evidence="8" type="ORF">H6A34_13175</name>
</gene>
<feature type="domain" description="Glycoside hydrolase family 2 immunoglobulin-like beta-sandwich" evidence="4">
    <location>
        <begin position="178"/>
        <end position="274"/>
    </location>
</feature>
<dbReference type="AlphaFoldDB" id="A0A939B8W0"/>
<dbReference type="InterPro" id="IPR006102">
    <property type="entry name" value="Ig-like_GH2"/>
</dbReference>
<evidence type="ECO:0000259" key="7">
    <source>
        <dbReference type="Pfam" id="PF16355"/>
    </source>
</evidence>
<evidence type="ECO:0000256" key="1">
    <source>
        <dbReference type="ARBA" id="ARBA00007401"/>
    </source>
</evidence>
<evidence type="ECO:0000259" key="6">
    <source>
        <dbReference type="Pfam" id="PF02837"/>
    </source>
</evidence>
<dbReference type="SUPFAM" id="SSF51445">
    <property type="entry name" value="(Trans)glycosidases"/>
    <property type="match status" value="1"/>
</dbReference>
<keyword evidence="2" id="KW-0378">Hydrolase</keyword>
<reference evidence="8" key="2">
    <citation type="journal article" date="2021" name="Sci. Rep.">
        <title>The distribution of antibiotic resistance genes in chicken gut microbiota commensals.</title>
        <authorList>
            <person name="Juricova H."/>
            <person name="Matiasovicova J."/>
            <person name="Kubasova T."/>
            <person name="Cejkova D."/>
            <person name="Rychlik I."/>
        </authorList>
    </citation>
    <scope>NUCLEOTIDE SEQUENCE</scope>
    <source>
        <strain evidence="8">An824</strain>
    </source>
</reference>
<dbReference type="InterPro" id="IPR013783">
    <property type="entry name" value="Ig-like_fold"/>
</dbReference>
<dbReference type="EMBL" id="JACJJG010000134">
    <property type="protein sequence ID" value="MBM6674818.1"/>
    <property type="molecule type" value="Genomic_DNA"/>
</dbReference>
<evidence type="ECO:0000256" key="3">
    <source>
        <dbReference type="ARBA" id="ARBA00023295"/>
    </source>
</evidence>
<dbReference type="InterPro" id="IPR036156">
    <property type="entry name" value="Beta-gal/glucu_dom_sf"/>
</dbReference>
<dbReference type="Gene3D" id="2.60.120.260">
    <property type="entry name" value="Galactose-binding domain-like"/>
    <property type="match status" value="1"/>
</dbReference>
<dbReference type="Gene3D" id="3.20.20.80">
    <property type="entry name" value="Glycosidases"/>
    <property type="match status" value="1"/>
</dbReference>
<dbReference type="Pfam" id="PF02837">
    <property type="entry name" value="Glyco_hydro_2_N"/>
    <property type="match status" value="1"/>
</dbReference>
<dbReference type="Pfam" id="PF16355">
    <property type="entry name" value="DUF4982"/>
    <property type="match status" value="1"/>
</dbReference>
<dbReference type="GO" id="GO:0005975">
    <property type="term" value="P:carbohydrate metabolic process"/>
    <property type="evidence" value="ECO:0007669"/>
    <property type="project" value="InterPro"/>
</dbReference>
<feature type="domain" description="Glycosyl hydrolases family 2 sugar binding" evidence="6">
    <location>
        <begin position="20"/>
        <end position="159"/>
    </location>
</feature>
<feature type="domain" description="DUF4982" evidence="7">
    <location>
        <begin position="605"/>
        <end position="661"/>
    </location>
</feature>
<evidence type="ECO:0000256" key="2">
    <source>
        <dbReference type="ARBA" id="ARBA00022801"/>
    </source>
</evidence>
<dbReference type="Pfam" id="PF00703">
    <property type="entry name" value="Glyco_hydro_2"/>
    <property type="match status" value="1"/>
</dbReference>